<proteinExistence type="inferred from homology"/>
<dbReference type="SUPFAM" id="SSF51351">
    <property type="entry name" value="Triosephosphate isomerase (TIM)"/>
    <property type="match status" value="1"/>
</dbReference>
<dbReference type="Proteomes" id="UP000596004">
    <property type="component" value="Chromosome"/>
</dbReference>
<gene>
    <name evidence="3" type="ORF">IPJ89_03375</name>
</gene>
<dbReference type="GO" id="GO:0004807">
    <property type="term" value="F:triose-phosphate isomerase activity"/>
    <property type="evidence" value="ECO:0007669"/>
    <property type="project" value="UniProtKB-EC"/>
</dbReference>
<dbReference type="AlphaFoldDB" id="A0A7T9DIW8"/>
<dbReference type="UniPathway" id="UPA00138"/>
<keyword evidence="1 2" id="KW-0413">Isomerase</keyword>
<dbReference type="InterPro" id="IPR013785">
    <property type="entry name" value="Aldolase_TIM"/>
</dbReference>
<comment type="similarity">
    <text evidence="2">Belongs to the triosephosphate isomerase family.</text>
</comment>
<keyword evidence="2" id="KW-0963">Cytoplasm</keyword>
<dbReference type="PROSITE" id="PS51440">
    <property type="entry name" value="TIM_2"/>
    <property type="match status" value="1"/>
</dbReference>
<evidence type="ECO:0000256" key="1">
    <source>
        <dbReference type="ARBA" id="ARBA00023235"/>
    </source>
</evidence>
<evidence type="ECO:0000256" key="2">
    <source>
        <dbReference type="RuleBase" id="RU363013"/>
    </source>
</evidence>
<keyword evidence="2" id="KW-0312">Gluconeogenesis</keyword>
<evidence type="ECO:0000313" key="3">
    <source>
        <dbReference type="EMBL" id="QQR92176.1"/>
    </source>
</evidence>
<dbReference type="GO" id="GO:0046166">
    <property type="term" value="P:glyceraldehyde-3-phosphate biosynthetic process"/>
    <property type="evidence" value="ECO:0007669"/>
    <property type="project" value="TreeGrafter"/>
</dbReference>
<comment type="pathway">
    <text evidence="2">Carbohydrate biosynthesis; gluconeogenesis.</text>
</comment>
<accession>A0A7T9DIW8</accession>
<keyword evidence="2" id="KW-0324">Glycolysis</keyword>
<reference evidence="3" key="1">
    <citation type="submission" date="2020-11" db="EMBL/GenBank/DDBJ databases">
        <title>Connecting structure to function with the recovery of over 1000 high-quality activated sludge metagenome-assembled genomes encoding full-length rRNA genes using long-read sequencing.</title>
        <authorList>
            <person name="Singleton C.M."/>
            <person name="Petriglieri F."/>
            <person name="Kristensen J.M."/>
            <person name="Kirkegaard R.H."/>
            <person name="Michaelsen T.Y."/>
            <person name="Andersen M.H."/>
            <person name="Karst S.M."/>
            <person name="Dueholm M.S."/>
            <person name="Nielsen P.H."/>
            <person name="Albertsen M."/>
        </authorList>
    </citation>
    <scope>NUCLEOTIDE SEQUENCE</scope>
    <source>
        <strain evidence="3">Fred_18-Q3-R57-64_BAT3C.431</strain>
    </source>
</reference>
<dbReference type="Pfam" id="PF00121">
    <property type="entry name" value="TIM"/>
    <property type="match status" value="1"/>
</dbReference>
<dbReference type="GO" id="GO:0019563">
    <property type="term" value="P:glycerol catabolic process"/>
    <property type="evidence" value="ECO:0007669"/>
    <property type="project" value="TreeGrafter"/>
</dbReference>
<sequence length="176" mass="18828">MLAGAGAQYCMVGHSERRANHHEDNRIVNAKLLAAMRNNLLPILCFGETAAEKSAGKTHEVITRALKECLGGISRETMGKIILAYEPVWAISTNKDNKGAPATPQDANAVHQFIRNTLKEMFGAEVANQTTILYGGSVKPENAKAFFSQSDIDGALVGGASLKKDSFAAIIEAAKQ</sequence>
<dbReference type="EMBL" id="CP064981">
    <property type="protein sequence ID" value="QQR92176.1"/>
    <property type="molecule type" value="Genomic_DNA"/>
</dbReference>
<dbReference type="GO" id="GO:0006094">
    <property type="term" value="P:gluconeogenesis"/>
    <property type="evidence" value="ECO:0007669"/>
    <property type="project" value="UniProtKB-UniPathway"/>
</dbReference>
<dbReference type="CDD" id="cd00311">
    <property type="entry name" value="TIM"/>
    <property type="match status" value="1"/>
</dbReference>
<dbReference type="GO" id="GO:0005829">
    <property type="term" value="C:cytosol"/>
    <property type="evidence" value="ECO:0007669"/>
    <property type="project" value="TreeGrafter"/>
</dbReference>
<dbReference type="UniPathway" id="UPA00109">
    <property type="reaction ID" value="UER00189"/>
</dbReference>
<protein>
    <recommendedName>
        <fullName evidence="2">Triosephosphate isomerase</fullName>
        <ecNumber evidence="2">5.3.1.1</ecNumber>
    </recommendedName>
</protein>
<name>A0A7T9DIW8_9ARCH</name>
<comment type="pathway">
    <text evidence="2">Carbohydrate degradation; glycolysis; D-glyceraldehyde 3-phosphate from glycerone phosphate: step 1/1.</text>
</comment>
<dbReference type="EC" id="5.3.1.1" evidence="2"/>
<dbReference type="InterPro" id="IPR035990">
    <property type="entry name" value="TIM_sf"/>
</dbReference>
<dbReference type="InterPro" id="IPR000652">
    <property type="entry name" value="Triosephosphate_isomerase"/>
</dbReference>
<comment type="subcellular location">
    <subcellularLocation>
        <location evidence="2">Cytoplasm</location>
    </subcellularLocation>
</comment>
<dbReference type="Gene3D" id="3.20.20.70">
    <property type="entry name" value="Aldolase class I"/>
    <property type="match status" value="1"/>
</dbReference>
<comment type="catalytic activity">
    <reaction evidence="2">
        <text>D-glyceraldehyde 3-phosphate = dihydroxyacetone phosphate</text>
        <dbReference type="Rhea" id="RHEA:18585"/>
        <dbReference type="ChEBI" id="CHEBI:57642"/>
        <dbReference type="ChEBI" id="CHEBI:59776"/>
        <dbReference type="EC" id="5.3.1.1"/>
    </reaction>
</comment>
<dbReference type="GO" id="GO:0006096">
    <property type="term" value="P:glycolytic process"/>
    <property type="evidence" value="ECO:0007669"/>
    <property type="project" value="UniProtKB-UniPathway"/>
</dbReference>
<dbReference type="PANTHER" id="PTHR21139:SF42">
    <property type="entry name" value="TRIOSEPHOSPHATE ISOMERASE"/>
    <property type="match status" value="1"/>
</dbReference>
<dbReference type="PANTHER" id="PTHR21139">
    <property type="entry name" value="TRIOSEPHOSPHATE ISOMERASE"/>
    <property type="match status" value="1"/>
</dbReference>
<organism evidence="3">
    <name type="scientific">Candidatus Iainarchaeum sp</name>
    <dbReference type="NCBI Taxonomy" id="3101447"/>
    <lineage>
        <taxon>Archaea</taxon>
        <taxon>Candidatus Iainarchaeota</taxon>
        <taxon>Candidatus Iainarchaeia</taxon>
        <taxon>Candidatus Iainarchaeales</taxon>
        <taxon>Candidatus Iainarchaeaceae</taxon>
        <taxon>Candidatus Iainarchaeum</taxon>
    </lineage>
</organism>